<gene>
    <name evidence="8" type="ORF">WJX75_008989</name>
</gene>
<dbReference type="Gene3D" id="1.10.10.1340">
    <property type="entry name" value="Mediator of RNA polymerase II, submodule Med31 (Soh1)"/>
    <property type="match status" value="1"/>
</dbReference>
<comment type="caution">
    <text evidence="8">The sequence shown here is derived from an EMBL/GenBank/DDBJ whole genome shotgun (WGS) entry which is preliminary data.</text>
</comment>
<evidence type="ECO:0000256" key="5">
    <source>
        <dbReference type="ARBA" id="ARBA00023163"/>
    </source>
</evidence>
<evidence type="ECO:0000256" key="1">
    <source>
        <dbReference type="ARBA" id="ARBA00004123"/>
    </source>
</evidence>
<comment type="subcellular location">
    <subcellularLocation>
        <location evidence="1 7">Nucleus</location>
    </subcellularLocation>
</comment>
<evidence type="ECO:0000256" key="3">
    <source>
        <dbReference type="ARBA" id="ARBA00023015"/>
    </source>
</evidence>
<dbReference type="Pfam" id="PF05669">
    <property type="entry name" value="Med31"/>
    <property type="match status" value="1"/>
</dbReference>
<keyword evidence="4 7" id="KW-0010">Activator</keyword>
<protein>
    <recommendedName>
        <fullName evidence="7">Mediator of RNA polymerase II transcription subunit 31</fullName>
    </recommendedName>
</protein>
<keyword evidence="6 7" id="KW-0539">Nucleus</keyword>
<evidence type="ECO:0000256" key="4">
    <source>
        <dbReference type="ARBA" id="ARBA00023159"/>
    </source>
</evidence>
<evidence type="ECO:0000313" key="9">
    <source>
        <dbReference type="Proteomes" id="UP001491310"/>
    </source>
</evidence>
<accession>A0ABR2YWV8</accession>
<dbReference type="InterPro" id="IPR038089">
    <property type="entry name" value="Med31_sf"/>
</dbReference>
<reference evidence="8 9" key="1">
    <citation type="journal article" date="2024" name="Nat. Commun.">
        <title>Phylogenomics reveals the evolutionary origins of lichenization in chlorophyte algae.</title>
        <authorList>
            <person name="Puginier C."/>
            <person name="Libourel C."/>
            <person name="Otte J."/>
            <person name="Skaloud P."/>
            <person name="Haon M."/>
            <person name="Grisel S."/>
            <person name="Petersen M."/>
            <person name="Berrin J.G."/>
            <person name="Delaux P.M."/>
            <person name="Dal Grande F."/>
            <person name="Keller J."/>
        </authorList>
    </citation>
    <scope>NUCLEOTIDE SEQUENCE [LARGE SCALE GENOMIC DNA]</scope>
    <source>
        <strain evidence="8 9">SAG 216-7</strain>
    </source>
</reference>
<keyword evidence="3 7" id="KW-0805">Transcription regulation</keyword>
<dbReference type="EMBL" id="JALJOT010000004">
    <property type="protein sequence ID" value="KAK9916131.1"/>
    <property type="molecule type" value="Genomic_DNA"/>
</dbReference>
<proteinExistence type="inferred from homology"/>
<organism evidence="8 9">
    <name type="scientific">Coccomyxa subellipsoidea</name>
    <dbReference type="NCBI Taxonomy" id="248742"/>
    <lineage>
        <taxon>Eukaryota</taxon>
        <taxon>Viridiplantae</taxon>
        <taxon>Chlorophyta</taxon>
        <taxon>core chlorophytes</taxon>
        <taxon>Trebouxiophyceae</taxon>
        <taxon>Trebouxiophyceae incertae sedis</taxon>
        <taxon>Coccomyxaceae</taxon>
        <taxon>Coccomyxa</taxon>
    </lineage>
</organism>
<dbReference type="InterPro" id="IPR008831">
    <property type="entry name" value="Mediator_Med31"/>
</dbReference>
<evidence type="ECO:0000313" key="8">
    <source>
        <dbReference type="EMBL" id="KAK9916131.1"/>
    </source>
</evidence>
<evidence type="ECO:0000256" key="6">
    <source>
        <dbReference type="ARBA" id="ARBA00023242"/>
    </source>
</evidence>
<name>A0ABR2YWV8_9CHLO</name>
<sequence length="117" mass="14022">MAEVSDERQRFELELEFINSLANPQYVQWIAQTYGHDDSFIKYLQYLLYWKQPHYAKCIIYPHSLHFLGLLQSKEFRTAIALAPVRELVENQQFFMWQHFKSNRESLQSTTSSATER</sequence>
<comment type="similarity">
    <text evidence="2 7">Belongs to the Mediator complex subunit 31 family.</text>
</comment>
<comment type="function">
    <text evidence="7">Component of the Mediator complex, a coactivator involved in the regulated transcription of nearly all RNA polymerase II-dependent genes. Mediator functions as a bridge to convey information from gene-specific regulatory proteins to the basal RNA polymerase II transcription machinery. Mediator is recruited to promoters by direct interactions with regulatory proteins and serves as a scaffold for the assembly of a functional preinitiation complex with RNA polymerase II and the general transcription factors.</text>
</comment>
<dbReference type="Proteomes" id="UP001491310">
    <property type="component" value="Unassembled WGS sequence"/>
</dbReference>
<keyword evidence="5 7" id="KW-0804">Transcription</keyword>
<dbReference type="PANTHER" id="PTHR13186">
    <property type="entry name" value="MEDIATOR OF RNA POLYMERASE II TRANSCRIPTION SUBUNIT 31"/>
    <property type="match status" value="1"/>
</dbReference>
<comment type="subunit">
    <text evidence="7">Component of the Mediator complex.</text>
</comment>
<evidence type="ECO:0000256" key="7">
    <source>
        <dbReference type="RuleBase" id="RU364129"/>
    </source>
</evidence>
<keyword evidence="9" id="KW-1185">Reference proteome</keyword>
<evidence type="ECO:0000256" key="2">
    <source>
        <dbReference type="ARBA" id="ARBA00006378"/>
    </source>
</evidence>